<proteinExistence type="predicted"/>
<dbReference type="SUPFAM" id="SSF103473">
    <property type="entry name" value="MFS general substrate transporter"/>
    <property type="match status" value="1"/>
</dbReference>
<evidence type="ECO:0000256" key="2">
    <source>
        <dbReference type="ARBA" id="ARBA00022475"/>
    </source>
</evidence>
<dbReference type="Proteomes" id="UP001164803">
    <property type="component" value="Chromosome"/>
</dbReference>
<sequence>MTNPRVASTVTVTFLTSVASLGLYTYIGVLVQQLARSHVATPYLWVWGIGGMAGSLFVGPLIDWARRPGVLMAGILATLAFSLFALPGSLHIPFLCFLPFTVWGAMGWASQAPQQHVLLRLQPHNGSASMALNSSANYLGSAVGSAIAGLLMSSGLPTSHLPIVAGCVVSVACLGQVRIVSLSNRQITKLGY</sequence>
<keyword evidence="5 6" id="KW-0472">Membrane</keyword>
<dbReference type="EMBL" id="CP104064">
    <property type="protein sequence ID" value="WAH37466.1"/>
    <property type="molecule type" value="Genomic_DNA"/>
</dbReference>
<feature type="transmembrane region" description="Helical" evidence="6">
    <location>
        <begin position="69"/>
        <end position="86"/>
    </location>
</feature>
<feature type="transmembrane region" description="Helical" evidence="6">
    <location>
        <begin position="43"/>
        <end position="62"/>
    </location>
</feature>
<dbReference type="RefSeq" id="WP_268044957.1">
    <property type="nucleotide sequence ID" value="NZ_CP104064.1"/>
</dbReference>
<name>A0ABY6Z5I9_9BACL</name>
<reference evidence="7" key="1">
    <citation type="submission" date="2022-08" db="EMBL/GenBank/DDBJ databases">
        <title>Alicyclobacillus dauci DSM2870, complete genome.</title>
        <authorList>
            <person name="Wang Q."/>
            <person name="Cai R."/>
            <person name="Wang Z."/>
        </authorList>
    </citation>
    <scope>NUCLEOTIDE SEQUENCE</scope>
    <source>
        <strain evidence="7">DSM 28700</strain>
    </source>
</reference>
<dbReference type="InterPro" id="IPR050189">
    <property type="entry name" value="MFS_Efflux_Transporters"/>
</dbReference>
<evidence type="ECO:0000256" key="3">
    <source>
        <dbReference type="ARBA" id="ARBA00022692"/>
    </source>
</evidence>
<keyword evidence="4 6" id="KW-1133">Transmembrane helix</keyword>
<organism evidence="7 8">
    <name type="scientific">Alicyclobacillus dauci</name>
    <dbReference type="NCBI Taxonomy" id="1475485"/>
    <lineage>
        <taxon>Bacteria</taxon>
        <taxon>Bacillati</taxon>
        <taxon>Bacillota</taxon>
        <taxon>Bacilli</taxon>
        <taxon>Bacillales</taxon>
        <taxon>Alicyclobacillaceae</taxon>
        <taxon>Alicyclobacillus</taxon>
    </lineage>
</organism>
<evidence type="ECO:0000256" key="5">
    <source>
        <dbReference type="ARBA" id="ARBA00023136"/>
    </source>
</evidence>
<evidence type="ECO:0000313" key="8">
    <source>
        <dbReference type="Proteomes" id="UP001164803"/>
    </source>
</evidence>
<evidence type="ECO:0000256" key="6">
    <source>
        <dbReference type="SAM" id="Phobius"/>
    </source>
</evidence>
<dbReference type="PANTHER" id="PTHR43124:SF10">
    <property type="entry name" value="PURINE EFFLUX PUMP PBUE"/>
    <property type="match status" value="1"/>
</dbReference>
<dbReference type="Gene3D" id="1.20.1250.20">
    <property type="entry name" value="MFS general substrate transporter like domains"/>
    <property type="match status" value="1"/>
</dbReference>
<protein>
    <recommendedName>
        <fullName evidence="9">Major Facilitator Superfamily protein</fullName>
    </recommendedName>
</protein>
<dbReference type="InterPro" id="IPR036259">
    <property type="entry name" value="MFS_trans_sf"/>
</dbReference>
<gene>
    <name evidence="7" type="ORF">NZD86_02695</name>
</gene>
<keyword evidence="2" id="KW-1003">Cell membrane</keyword>
<feature type="transmembrane region" description="Helical" evidence="6">
    <location>
        <begin position="12"/>
        <end position="31"/>
    </location>
</feature>
<evidence type="ECO:0000256" key="4">
    <source>
        <dbReference type="ARBA" id="ARBA00022989"/>
    </source>
</evidence>
<evidence type="ECO:0000256" key="1">
    <source>
        <dbReference type="ARBA" id="ARBA00004651"/>
    </source>
</evidence>
<feature type="transmembrane region" description="Helical" evidence="6">
    <location>
        <begin position="159"/>
        <end position="180"/>
    </location>
</feature>
<evidence type="ECO:0008006" key="9">
    <source>
        <dbReference type="Google" id="ProtNLM"/>
    </source>
</evidence>
<comment type="subcellular location">
    <subcellularLocation>
        <location evidence="1">Cell membrane</location>
        <topology evidence="1">Multi-pass membrane protein</topology>
    </subcellularLocation>
</comment>
<accession>A0ABY6Z5I9</accession>
<dbReference type="PANTHER" id="PTHR43124">
    <property type="entry name" value="PURINE EFFLUX PUMP PBUE"/>
    <property type="match status" value="1"/>
</dbReference>
<keyword evidence="8" id="KW-1185">Reference proteome</keyword>
<evidence type="ECO:0000313" key="7">
    <source>
        <dbReference type="EMBL" id="WAH37466.1"/>
    </source>
</evidence>
<keyword evidence="3 6" id="KW-0812">Transmembrane</keyword>